<sequence length="125" mass="14326">QQEQLRVLHEKFKDEVNHQLLGFKNSLEDFDAYHAELKGVADKQKVSHKKLLQHADKTIGSQLSDADIKIAKVQKVRKMQFLNPRVPPTNQNAHLFCDKIVSQRARKKINSLKCVLKELITETAG</sequence>
<dbReference type="InterPro" id="IPR037731">
    <property type="entry name" value="ASY3-like"/>
</dbReference>
<keyword evidence="4" id="KW-1185">Reference proteome</keyword>
<dbReference type="PANTHER" id="PTHR36027:SF1">
    <property type="entry name" value="MEIOSIS-SPECIFIC PROTEIN ASY3"/>
    <property type="match status" value="1"/>
</dbReference>
<dbReference type="InterPro" id="IPR046845">
    <property type="entry name" value="ASY3-like_CC"/>
</dbReference>
<dbReference type="OrthoDB" id="751607at2759"/>
<dbReference type="Proteomes" id="UP000008810">
    <property type="component" value="Chromosome 3"/>
</dbReference>
<dbReference type="InParanoid" id="A0A2K2CZA0"/>
<reference evidence="2 3" key="1">
    <citation type="journal article" date="2010" name="Nature">
        <title>Genome sequencing and analysis of the model grass Brachypodium distachyon.</title>
        <authorList>
            <consortium name="International Brachypodium Initiative"/>
        </authorList>
    </citation>
    <scope>NUCLEOTIDE SEQUENCE [LARGE SCALE GENOMIC DNA]</scope>
    <source>
        <strain evidence="2 3">Bd21</strain>
    </source>
</reference>
<evidence type="ECO:0000313" key="3">
    <source>
        <dbReference type="EnsemblPlants" id="PNT67354"/>
    </source>
</evidence>
<proteinExistence type="predicted"/>
<dbReference type="EMBL" id="CM000882">
    <property type="protein sequence ID" value="PNT67354.1"/>
    <property type="molecule type" value="Genomic_DNA"/>
</dbReference>
<dbReference type="AlphaFoldDB" id="A0A2K2CZA0"/>
<reference evidence="3" key="3">
    <citation type="submission" date="2018-08" db="UniProtKB">
        <authorList>
            <consortium name="EnsemblPlants"/>
        </authorList>
    </citation>
    <scope>IDENTIFICATION</scope>
    <source>
        <strain evidence="3">cv. Bd21</strain>
    </source>
</reference>
<feature type="non-terminal residue" evidence="2">
    <location>
        <position position="1"/>
    </location>
</feature>
<name>A0A2K2CZA0_BRADI</name>
<dbReference type="Gramene" id="PNT67354">
    <property type="protein sequence ID" value="PNT67354"/>
    <property type="gene ID" value="BRADI_3g25913v3"/>
</dbReference>
<reference evidence="2" key="2">
    <citation type="submission" date="2017-06" db="EMBL/GenBank/DDBJ databases">
        <title>WGS assembly of Brachypodium distachyon.</title>
        <authorList>
            <consortium name="The International Brachypodium Initiative"/>
            <person name="Lucas S."/>
            <person name="Harmon-Smith M."/>
            <person name="Lail K."/>
            <person name="Tice H."/>
            <person name="Grimwood J."/>
            <person name="Bruce D."/>
            <person name="Barry K."/>
            <person name="Shu S."/>
            <person name="Lindquist E."/>
            <person name="Wang M."/>
            <person name="Pitluck S."/>
            <person name="Vogel J.P."/>
            <person name="Garvin D.F."/>
            <person name="Mockler T.C."/>
            <person name="Schmutz J."/>
            <person name="Rokhsar D."/>
            <person name="Bevan M.W."/>
        </authorList>
    </citation>
    <scope>NUCLEOTIDE SEQUENCE</scope>
    <source>
        <strain evidence="2">Bd21</strain>
    </source>
</reference>
<dbReference type="EnsemblPlants" id="PNT67354">
    <property type="protein sequence ID" value="PNT67354"/>
    <property type="gene ID" value="BRADI_3g25913v3"/>
</dbReference>
<dbReference type="GO" id="GO:0051321">
    <property type="term" value="P:meiotic cell cycle"/>
    <property type="evidence" value="ECO:0007669"/>
    <property type="project" value="InterPro"/>
</dbReference>
<dbReference type="PANTHER" id="PTHR36027">
    <property type="entry name" value="MEIOSIS-SPECIFIC PROTEIN ASY3"/>
    <property type="match status" value="1"/>
</dbReference>
<protein>
    <recommendedName>
        <fullName evidence="1">Meiosis-specific protein ASY3-like coiled-coil domain-containing protein</fullName>
    </recommendedName>
</protein>
<accession>A0A2K2CZA0</accession>
<dbReference type="Pfam" id="PF20435">
    <property type="entry name" value="ASY3-like"/>
    <property type="match status" value="1"/>
</dbReference>
<feature type="domain" description="Meiosis-specific protein ASY3-like coiled-coil" evidence="1">
    <location>
        <begin position="1"/>
        <end position="82"/>
    </location>
</feature>
<evidence type="ECO:0000259" key="1">
    <source>
        <dbReference type="Pfam" id="PF20435"/>
    </source>
</evidence>
<gene>
    <name evidence="2" type="ORF">BRADI_3g25913v3</name>
</gene>
<evidence type="ECO:0000313" key="2">
    <source>
        <dbReference type="EMBL" id="PNT67354.1"/>
    </source>
</evidence>
<organism evidence="2">
    <name type="scientific">Brachypodium distachyon</name>
    <name type="common">Purple false brome</name>
    <name type="synonym">Trachynia distachya</name>
    <dbReference type="NCBI Taxonomy" id="15368"/>
    <lineage>
        <taxon>Eukaryota</taxon>
        <taxon>Viridiplantae</taxon>
        <taxon>Streptophyta</taxon>
        <taxon>Embryophyta</taxon>
        <taxon>Tracheophyta</taxon>
        <taxon>Spermatophyta</taxon>
        <taxon>Magnoliopsida</taxon>
        <taxon>Liliopsida</taxon>
        <taxon>Poales</taxon>
        <taxon>Poaceae</taxon>
        <taxon>BOP clade</taxon>
        <taxon>Pooideae</taxon>
        <taxon>Stipodae</taxon>
        <taxon>Brachypodieae</taxon>
        <taxon>Brachypodium</taxon>
    </lineage>
</organism>
<evidence type="ECO:0000313" key="4">
    <source>
        <dbReference type="Proteomes" id="UP000008810"/>
    </source>
</evidence>